<accession>A0A8H4TWN5</accession>
<sequence>MNSLFESIAHISARAVLDWPEGEKGNSSDTIFSGVHFNLTTLKHFNYTYYSNETISNGSKCYLTFKPYEPALLFENGTWVNATKCYSAIDNIGTRGYVGIGFAVAFGVALVLNLTVLAKHGKLYLPTESRFYPIGRRWQWYWALFTSAAALISLFVGVDIDRYYLQELPITINVFFWYLLCMGTVALTWEAVRHWGSWLERQYLDPNPFALRDDDRRAKVEFWLPLWFYLWLWLNFFMVVPRSWKFTQQQHSDEQTADKAVPGATNARFKVGAFCLVIAWLTIVYSLQHSIKHYKPKHRGIFNRAVGTLRYVPLRFWLILPLSAATIAYQAFISWEFEYSIVKYNGNIPVIYCWGFLPALLILYVQYLYGLCTPNEDKALIRQRRERGEMLNRELGIVNKPAWWRRVRGDHLLTFKDKLTRNVNEIGGGRATGRRVEEAAERDLREEALATARTDGDIEMGHMHRPLDAANNPRVDRAGVGSIRSNGSQRSYVEPYAGKSDRRRHERNMQAFAGVLFPNNLAEDRARREAQLGLDGPAPPPYTDQSVARGRPSGRPGSTGRSNSAETTNSITAPPQQIKSMLDI</sequence>
<keyword evidence="4" id="KW-1185">Reference proteome</keyword>
<feature type="compositionally biased region" description="Polar residues" evidence="1">
    <location>
        <begin position="565"/>
        <end position="584"/>
    </location>
</feature>
<reference evidence="3" key="2">
    <citation type="submission" date="2020-05" db="EMBL/GenBank/DDBJ databases">
        <authorList>
            <person name="Kim H.-S."/>
            <person name="Proctor R.H."/>
            <person name="Brown D.W."/>
        </authorList>
    </citation>
    <scope>NUCLEOTIDE SEQUENCE</scope>
    <source>
        <strain evidence="3">NRRL 20472</strain>
    </source>
</reference>
<feature type="transmembrane region" description="Helical" evidence="2">
    <location>
        <begin position="138"/>
        <end position="158"/>
    </location>
</feature>
<dbReference type="Pfam" id="PF10361">
    <property type="entry name" value="DUF2434"/>
    <property type="match status" value="1"/>
</dbReference>
<name>A0A8H4TWN5_9HYPO</name>
<feature type="transmembrane region" description="Helical" evidence="2">
    <location>
        <begin position="349"/>
        <end position="369"/>
    </location>
</feature>
<feature type="transmembrane region" description="Helical" evidence="2">
    <location>
        <begin position="222"/>
        <end position="240"/>
    </location>
</feature>
<dbReference type="InterPro" id="IPR018830">
    <property type="entry name" value="DUF2434"/>
</dbReference>
<keyword evidence="2" id="KW-1133">Transmembrane helix</keyword>
<feature type="region of interest" description="Disordered" evidence="1">
    <location>
        <begin position="465"/>
        <end position="504"/>
    </location>
</feature>
<keyword evidence="2" id="KW-0812">Transmembrane</keyword>
<keyword evidence="2" id="KW-0472">Membrane</keyword>
<dbReference type="AlphaFoldDB" id="A0A8H4TWN5"/>
<protein>
    <submittedName>
        <fullName evidence="3">Uncharacterized protein</fullName>
    </submittedName>
</protein>
<feature type="transmembrane region" description="Helical" evidence="2">
    <location>
        <begin position="97"/>
        <end position="118"/>
    </location>
</feature>
<dbReference type="EMBL" id="JABEXW010000346">
    <property type="protein sequence ID" value="KAF4965481.1"/>
    <property type="molecule type" value="Genomic_DNA"/>
</dbReference>
<gene>
    <name evidence="3" type="ORF">FSARC_6714</name>
</gene>
<feature type="transmembrane region" description="Helical" evidence="2">
    <location>
        <begin position="170"/>
        <end position="189"/>
    </location>
</feature>
<evidence type="ECO:0000313" key="4">
    <source>
        <dbReference type="Proteomes" id="UP000622797"/>
    </source>
</evidence>
<proteinExistence type="predicted"/>
<feature type="transmembrane region" description="Helical" evidence="2">
    <location>
        <begin position="269"/>
        <end position="287"/>
    </location>
</feature>
<feature type="compositionally biased region" description="Low complexity" evidence="1">
    <location>
        <begin position="549"/>
        <end position="564"/>
    </location>
</feature>
<dbReference type="Proteomes" id="UP000622797">
    <property type="component" value="Unassembled WGS sequence"/>
</dbReference>
<evidence type="ECO:0000313" key="3">
    <source>
        <dbReference type="EMBL" id="KAF4965481.1"/>
    </source>
</evidence>
<evidence type="ECO:0000256" key="2">
    <source>
        <dbReference type="SAM" id="Phobius"/>
    </source>
</evidence>
<reference evidence="3" key="1">
    <citation type="journal article" date="2020" name="BMC Genomics">
        <title>Correction to: Identification and distribution of gene clusters required for synthesis of sphingolipid metabolism inhibitors in diverse species of the filamentous fungus Fusarium.</title>
        <authorList>
            <person name="Kim H.S."/>
            <person name="Lohmar J.M."/>
            <person name="Busman M."/>
            <person name="Brown D.W."/>
            <person name="Naumann T.A."/>
            <person name="Divon H.H."/>
            <person name="Lysoe E."/>
            <person name="Uhlig S."/>
            <person name="Proctor R.H."/>
        </authorList>
    </citation>
    <scope>NUCLEOTIDE SEQUENCE</scope>
    <source>
        <strain evidence="3">NRRL 20472</strain>
    </source>
</reference>
<feature type="region of interest" description="Disordered" evidence="1">
    <location>
        <begin position="532"/>
        <end position="584"/>
    </location>
</feature>
<comment type="caution">
    <text evidence="3">The sequence shown here is derived from an EMBL/GenBank/DDBJ whole genome shotgun (WGS) entry which is preliminary data.</text>
</comment>
<evidence type="ECO:0000256" key="1">
    <source>
        <dbReference type="SAM" id="MobiDB-lite"/>
    </source>
</evidence>
<organism evidence="3 4">
    <name type="scientific">Fusarium sarcochroum</name>
    <dbReference type="NCBI Taxonomy" id="1208366"/>
    <lineage>
        <taxon>Eukaryota</taxon>
        <taxon>Fungi</taxon>
        <taxon>Dikarya</taxon>
        <taxon>Ascomycota</taxon>
        <taxon>Pezizomycotina</taxon>
        <taxon>Sordariomycetes</taxon>
        <taxon>Hypocreomycetidae</taxon>
        <taxon>Hypocreales</taxon>
        <taxon>Nectriaceae</taxon>
        <taxon>Fusarium</taxon>
        <taxon>Fusarium lateritium species complex</taxon>
    </lineage>
</organism>
<feature type="transmembrane region" description="Helical" evidence="2">
    <location>
        <begin position="316"/>
        <end position="337"/>
    </location>
</feature>
<dbReference type="OrthoDB" id="5308502at2759"/>